<dbReference type="EMBL" id="LAQI01000055">
    <property type="protein sequence ID" value="KKY24883.1"/>
    <property type="molecule type" value="Genomic_DNA"/>
</dbReference>
<accession>A0A0G2GNA7</accession>
<evidence type="ECO:0000313" key="6">
    <source>
        <dbReference type="EMBL" id="KKY24883.1"/>
    </source>
</evidence>
<dbReference type="Gene3D" id="3.10.310.20">
    <property type="entry name" value="DHHA2 domain"/>
    <property type="match status" value="1"/>
</dbReference>
<comment type="caution">
    <text evidence="6">The sequence shown here is derived from an EMBL/GenBank/DDBJ whole genome shotgun (WGS) entry which is preliminary data.</text>
</comment>
<proteinExistence type="predicted"/>
<keyword evidence="4" id="KW-0464">Manganese</keyword>
<dbReference type="Proteomes" id="UP000034182">
    <property type="component" value="Unassembled WGS sequence"/>
</dbReference>
<dbReference type="GO" id="GO:0005737">
    <property type="term" value="C:cytoplasm"/>
    <property type="evidence" value="ECO:0007669"/>
    <property type="project" value="InterPro"/>
</dbReference>
<dbReference type="InterPro" id="IPR001667">
    <property type="entry name" value="DDH_dom"/>
</dbReference>
<gene>
    <name evidence="6" type="ORF">UCDDS831_g02223</name>
</gene>
<dbReference type="Pfam" id="PF01368">
    <property type="entry name" value="DHH"/>
    <property type="match status" value="1"/>
</dbReference>
<dbReference type="PANTHER" id="PTHR12112">
    <property type="entry name" value="BNIP - RELATED"/>
    <property type="match status" value="1"/>
</dbReference>
<dbReference type="SUPFAM" id="SSF64182">
    <property type="entry name" value="DHH phosphoesterases"/>
    <property type="match status" value="1"/>
</dbReference>
<reference evidence="6 7" key="2">
    <citation type="submission" date="2015-05" db="EMBL/GenBank/DDBJ databases">
        <title>Distinctive expansion of gene families associated with plant cell wall degradation and secondary metabolism in the genomes of grapevine trunk pathogens.</title>
        <authorList>
            <person name="Lawrence D.P."/>
            <person name="Travadon R."/>
            <person name="Rolshausen P.E."/>
            <person name="Baumgartner K."/>
        </authorList>
    </citation>
    <scope>NUCLEOTIDE SEQUENCE [LARGE SCALE GENOMIC DNA]</scope>
    <source>
        <strain evidence="6">DS831</strain>
    </source>
</reference>
<evidence type="ECO:0000259" key="5">
    <source>
        <dbReference type="SMART" id="SM01131"/>
    </source>
</evidence>
<reference evidence="6 7" key="1">
    <citation type="submission" date="2015-03" db="EMBL/GenBank/DDBJ databases">
        <authorList>
            <person name="Morales-Cruz A."/>
            <person name="Amrine K.C."/>
            <person name="Cantu D."/>
        </authorList>
    </citation>
    <scope>NUCLEOTIDE SEQUENCE [LARGE SCALE GENOMIC DNA]</scope>
    <source>
        <strain evidence="6">DS831</strain>
    </source>
</reference>
<name>A0A0G2GNA7_9PEZI</name>
<dbReference type="InterPro" id="IPR004097">
    <property type="entry name" value="DHHA2"/>
</dbReference>
<evidence type="ECO:0000313" key="7">
    <source>
        <dbReference type="Proteomes" id="UP000034182"/>
    </source>
</evidence>
<keyword evidence="3" id="KW-0378">Hydrolase</keyword>
<feature type="domain" description="DHHA2" evidence="5">
    <location>
        <begin position="269"/>
        <end position="427"/>
    </location>
</feature>
<dbReference type="InterPro" id="IPR038763">
    <property type="entry name" value="DHH_sf"/>
</dbReference>
<evidence type="ECO:0000256" key="4">
    <source>
        <dbReference type="ARBA" id="ARBA00023211"/>
    </source>
</evidence>
<dbReference type="InterPro" id="IPR038222">
    <property type="entry name" value="DHHA2_dom_sf"/>
</dbReference>
<dbReference type="Pfam" id="PF02833">
    <property type="entry name" value="DHHA2"/>
    <property type="match status" value="1"/>
</dbReference>
<keyword evidence="2" id="KW-0479">Metal-binding</keyword>
<protein>
    <submittedName>
        <fullName evidence="6">Putative phosphoesteraselike protein</fullName>
    </submittedName>
</protein>
<dbReference type="AlphaFoldDB" id="A0A0G2GNA7"/>
<organism evidence="6 7">
    <name type="scientific">Diplodia seriata</name>
    <dbReference type="NCBI Taxonomy" id="420778"/>
    <lineage>
        <taxon>Eukaryota</taxon>
        <taxon>Fungi</taxon>
        <taxon>Dikarya</taxon>
        <taxon>Ascomycota</taxon>
        <taxon>Pezizomycotina</taxon>
        <taxon>Dothideomycetes</taxon>
        <taxon>Dothideomycetes incertae sedis</taxon>
        <taxon>Botryosphaeriales</taxon>
        <taxon>Botryosphaeriaceae</taxon>
        <taxon>Diplodia</taxon>
    </lineage>
</organism>
<sequence>MSAFPRNSIRSFLVHAKSALRTAIARRERVTFVIGNESADLDSLTCSLLYAYLRSQRPPPNAFTPLYIPVVNIPAADIQIRPEFLDLLPHANLQPQHLITLDDLPSLDVIGKTLLPENTKWILVDHNALQGVLGKVYGERVGGVIDHHDDEHKVPENTGDEPRVISKSGSCSSLVTEFLRPTWDALSSAAVSSGAAHGQANEAANDAGQVRLWDAQAAQLALASILIDTTNLTSEDKTTEHDVAASGYLGSRVMLCDRTNPEFNRDRFYDEINRAKQDIGRLALNDILRKDYKQWNEGGVKLGISSVVKPLDFLQAKAKEEKHGNLSFCDALGDFAKQRELEMYAIMTAFSDDNGEFCRQLLLWGLSDRAAAQARAFADSAAKELDLQELEGEFHVSGHDPGWKKVWRQQNIAASRKQVAPLLREKMR</sequence>
<dbReference type="GO" id="GO:0004309">
    <property type="term" value="F:exopolyphosphatase activity"/>
    <property type="evidence" value="ECO:0007669"/>
    <property type="project" value="TreeGrafter"/>
</dbReference>
<dbReference type="Gene3D" id="3.90.1640.10">
    <property type="entry name" value="inorganic pyrophosphatase (n-terminal core)"/>
    <property type="match status" value="1"/>
</dbReference>
<dbReference type="SMART" id="SM01131">
    <property type="entry name" value="DHHA2"/>
    <property type="match status" value="1"/>
</dbReference>
<evidence type="ECO:0000256" key="2">
    <source>
        <dbReference type="ARBA" id="ARBA00022723"/>
    </source>
</evidence>
<dbReference type="GO" id="GO:0046872">
    <property type="term" value="F:metal ion binding"/>
    <property type="evidence" value="ECO:0007669"/>
    <property type="project" value="UniProtKB-KW"/>
</dbReference>
<evidence type="ECO:0000256" key="1">
    <source>
        <dbReference type="ARBA" id="ARBA00001936"/>
    </source>
</evidence>
<comment type="cofactor">
    <cofactor evidence="1">
        <name>Mn(2+)</name>
        <dbReference type="ChEBI" id="CHEBI:29035"/>
    </cofactor>
</comment>
<dbReference type="PANTHER" id="PTHR12112:SF39">
    <property type="entry name" value="EG:152A3.5 PROTEIN (FBGN0003116_PN PROTEIN)"/>
    <property type="match status" value="1"/>
</dbReference>
<evidence type="ECO:0000256" key="3">
    <source>
        <dbReference type="ARBA" id="ARBA00022801"/>
    </source>
</evidence>